<dbReference type="InterPro" id="IPR052387">
    <property type="entry name" value="Fibrocystin"/>
</dbReference>
<accession>A0A401T8K9</accession>
<dbReference type="PANTHER" id="PTHR46769">
    <property type="entry name" value="POLYCYSTIC KIDNEY AND HEPATIC DISEASE 1 (AUTOSOMAL RECESSIVE)-LIKE 1"/>
    <property type="match status" value="1"/>
</dbReference>
<evidence type="ECO:0000313" key="2">
    <source>
        <dbReference type="EMBL" id="GCC38991.1"/>
    </source>
</evidence>
<dbReference type="STRING" id="137246.A0A401T8K9"/>
<dbReference type="AlphaFoldDB" id="A0A401T8K9"/>
<keyword evidence="1" id="KW-0732">Signal</keyword>
<protein>
    <submittedName>
        <fullName evidence="2">Uncharacterized protein</fullName>
    </submittedName>
</protein>
<proteinExistence type="predicted"/>
<evidence type="ECO:0000256" key="1">
    <source>
        <dbReference type="ARBA" id="ARBA00022729"/>
    </source>
</evidence>
<comment type="caution">
    <text evidence="2">The sequence shown here is derived from an EMBL/GenBank/DDBJ whole genome shotgun (WGS) entry which is preliminary data.</text>
</comment>
<sequence length="184" mass="20656">VIRLAIYYSTSQRLDVYVNNTFVPPTNAKWNADNTDFTLKGPTYEGEFTPKLDSSVIGENYFDRTYQMLNVLVKGSTPIEVHTAPVLHISFNLPAMTVDEFYGPNLVENLALFLNVPQSKIRITNIVRETGLRRKRATGITVEVEIRDPPSEHFSVDNSNSTNTTSTEGNQRLCTSAAHHFVCT</sequence>
<organism evidence="2 3">
    <name type="scientific">Chiloscyllium punctatum</name>
    <name type="common">Brownbanded bambooshark</name>
    <name type="synonym">Hemiscyllium punctatum</name>
    <dbReference type="NCBI Taxonomy" id="137246"/>
    <lineage>
        <taxon>Eukaryota</taxon>
        <taxon>Metazoa</taxon>
        <taxon>Chordata</taxon>
        <taxon>Craniata</taxon>
        <taxon>Vertebrata</taxon>
        <taxon>Chondrichthyes</taxon>
        <taxon>Elasmobranchii</taxon>
        <taxon>Galeomorphii</taxon>
        <taxon>Galeoidea</taxon>
        <taxon>Orectolobiformes</taxon>
        <taxon>Hemiscylliidae</taxon>
        <taxon>Chiloscyllium</taxon>
    </lineage>
</organism>
<dbReference type="Proteomes" id="UP000287033">
    <property type="component" value="Unassembled WGS sequence"/>
</dbReference>
<gene>
    <name evidence="2" type="ORF">chiPu_0022812</name>
</gene>
<dbReference type="PANTHER" id="PTHR46769:SF2">
    <property type="entry name" value="FIBROCYSTIN-L ISOFORM 2 PRECURSOR-RELATED"/>
    <property type="match status" value="1"/>
</dbReference>
<name>A0A401T8K9_CHIPU</name>
<reference evidence="2 3" key="1">
    <citation type="journal article" date="2018" name="Nat. Ecol. Evol.">
        <title>Shark genomes provide insights into elasmobranch evolution and the origin of vertebrates.</title>
        <authorList>
            <person name="Hara Y"/>
            <person name="Yamaguchi K"/>
            <person name="Onimaru K"/>
            <person name="Kadota M"/>
            <person name="Koyanagi M"/>
            <person name="Keeley SD"/>
            <person name="Tatsumi K"/>
            <person name="Tanaka K"/>
            <person name="Motone F"/>
            <person name="Kageyama Y"/>
            <person name="Nozu R"/>
            <person name="Adachi N"/>
            <person name="Nishimura O"/>
            <person name="Nakagawa R"/>
            <person name="Tanegashima C"/>
            <person name="Kiyatake I"/>
            <person name="Matsumoto R"/>
            <person name="Murakumo K"/>
            <person name="Nishida K"/>
            <person name="Terakita A"/>
            <person name="Kuratani S"/>
            <person name="Sato K"/>
            <person name="Hyodo S Kuraku.S."/>
        </authorList>
    </citation>
    <scope>NUCLEOTIDE SEQUENCE [LARGE SCALE GENOMIC DNA]</scope>
</reference>
<feature type="non-terminal residue" evidence="2">
    <location>
        <position position="1"/>
    </location>
</feature>
<keyword evidence="3" id="KW-1185">Reference proteome</keyword>
<dbReference type="EMBL" id="BEZZ01011530">
    <property type="protein sequence ID" value="GCC38991.1"/>
    <property type="molecule type" value="Genomic_DNA"/>
</dbReference>
<evidence type="ECO:0000313" key="3">
    <source>
        <dbReference type="Proteomes" id="UP000287033"/>
    </source>
</evidence>
<dbReference type="OrthoDB" id="120976at2759"/>